<dbReference type="RefSeq" id="WP_262595279.1">
    <property type="nucleotide sequence ID" value="NZ_CP103300.1"/>
</dbReference>
<evidence type="ECO:0000313" key="3">
    <source>
        <dbReference type="EMBL" id="UYM13859.1"/>
    </source>
</evidence>
<dbReference type="PANTHER" id="PTHR10907:SF47">
    <property type="entry name" value="REGUCALCIN"/>
    <property type="match status" value="1"/>
</dbReference>
<keyword evidence="4" id="KW-1185">Reference proteome</keyword>
<dbReference type="Gene3D" id="2.120.10.30">
    <property type="entry name" value="TolB, C-terminal domain"/>
    <property type="match status" value="1"/>
</dbReference>
<gene>
    <name evidence="3" type="ORF">NX720_13095</name>
</gene>
<dbReference type="SUPFAM" id="SSF63829">
    <property type="entry name" value="Calcium-dependent phosphotriesterase"/>
    <property type="match status" value="1"/>
</dbReference>
<dbReference type="InterPro" id="IPR011042">
    <property type="entry name" value="6-blade_b-propeller_TolB-like"/>
</dbReference>
<dbReference type="PANTHER" id="PTHR10907">
    <property type="entry name" value="REGUCALCIN"/>
    <property type="match status" value="1"/>
</dbReference>
<dbReference type="InterPro" id="IPR013658">
    <property type="entry name" value="SGL"/>
</dbReference>
<evidence type="ECO:0000256" key="1">
    <source>
        <dbReference type="ARBA" id="ARBA00008853"/>
    </source>
</evidence>
<dbReference type="Proteomes" id="UP001163255">
    <property type="component" value="Chromosome"/>
</dbReference>
<dbReference type="EMBL" id="CP103300">
    <property type="protein sequence ID" value="UYM13859.1"/>
    <property type="molecule type" value="Genomic_DNA"/>
</dbReference>
<feature type="domain" description="SMP-30/Gluconolactonase/LRE-like region" evidence="2">
    <location>
        <begin position="15"/>
        <end position="266"/>
    </location>
</feature>
<protein>
    <submittedName>
        <fullName evidence="3">SMP-30/gluconolactonase/LRE family protein</fullName>
    </submittedName>
</protein>
<reference evidence="3" key="1">
    <citation type="submission" date="2022-10" db="EMBL/GenBank/DDBJ databases">
        <title>Completed Genome Sequence of two octocoral isolated bacterium, Endozoicomonas euniceicola EF212T and Endozoicomonas gorgoniicola PS125T.</title>
        <authorList>
            <person name="Chiou Y.-J."/>
            <person name="Chen Y.-H."/>
        </authorList>
    </citation>
    <scope>NUCLEOTIDE SEQUENCE</scope>
    <source>
        <strain evidence="3">EF212</strain>
    </source>
</reference>
<proteinExistence type="inferred from homology"/>
<comment type="similarity">
    <text evidence="1">Belongs to the SMP-30/CGR1 family.</text>
</comment>
<dbReference type="InterPro" id="IPR005511">
    <property type="entry name" value="SMP-30"/>
</dbReference>
<organism evidence="3 4">
    <name type="scientific">Endozoicomonas euniceicola</name>
    <dbReference type="NCBI Taxonomy" id="1234143"/>
    <lineage>
        <taxon>Bacteria</taxon>
        <taxon>Pseudomonadati</taxon>
        <taxon>Pseudomonadota</taxon>
        <taxon>Gammaproteobacteria</taxon>
        <taxon>Oceanospirillales</taxon>
        <taxon>Endozoicomonadaceae</taxon>
        <taxon>Endozoicomonas</taxon>
    </lineage>
</organism>
<dbReference type="PRINTS" id="PR01790">
    <property type="entry name" value="SMP30FAMILY"/>
</dbReference>
<sequence>MKAVVKVLDARSQQGRCPRWHQQSGSLFWLDVAGQSLNTWQAEYDHTQTLLLPEPSGCFAFSSSNSPYPDSIILASASGFFQINAFLSGLNSETNVSRLNRVSDDWPENALLDGRCDAAGRFWVGSANLYGSQAESWLYSLDATLQLEQKAGPVMATSSIAFSPDSGTIYYADSAEHVIYACEYDLEGGVLVNRRVFHRFPFGKGLPAGAAVDNDGCLWVAMFAGEKIVRLSPGGVMVEEVHLPVKYPTAVAFGGETNTTLFITSCRQACSTEELEQYPESGGIFAIETGIRGMTEYSYSAGVSLGR</sequence>
<name>A0ABY6GMB3_9GAMM</name>
<evidence type="ECO:0000259" key="2">
    <source>
        <dbReference type="Pfam" id="PF08450"/>
    </source>
</evidence>
<dbReference type="Pfam" id="PF08450">
    <property type="entry name" value="SGL"/>
    <property type="match status" value="1"/>
</dbReference>
<accession>A0ABY6GMB3</accession>
<evidence type="ECO:0000313" key="4">
    <source>
        <dbReference type="Proteomes" id="UP001163255"/>
    </source>
</evidence>